<protein>
    <submittedName>
        <fullName evidence="1">Uncharacterized protein</fullName>
    </submittedName>
</protein>
<accession>A0ABQ7GQ81</accession>
<dbReference type="EMBL" id="MU069644">
    <property type="protein sequence ID" value="KAF5836770.1"/>
    <property type="molecule type" value="Genomic_DNA"/>
</dbReference>
<reference evidence="1" key="1">
    <citation type="submission" date="2017-08" db="EMBL/GenBank/DDBJ databases">
        <authorList>
            <person name="Polle J.E."/>
            <person name="Barry K."/>
            <person name="Cushman J."/>
            <person name="Schmutz J."/>
            <person name="Tran D."/>
            <person name="Hathwaick L.T."/>
            <person name="Yim W.C."/>
            <person name="Jenkins J."/>
            <person name="Mckie-Krisberg Z.M."/>
            <person name="Prochnik S."/>
            <person name="Lindquist E."/>
            <person name="Dockter R.B."/>
            <person name="Adam C."/>
            <person name="Molina H."/>
            <person name="Bunkerborg J."/>
            <person name="Jin E."/>
            <person name="Buchheim M."/>
            <person name="Magnuson J."/>
        </authorList>
    </citation>
    <scope>NUCLEOTIDE SEQUENCE</scope>
    <source>
        <strain evidence="1">CCAP 19/18</strain>
    </source>
</reference>
<evidence type="ECO:0000313" key="2">
    <source>
        <dbReference type="Proteomes" id="UP000815325"/>
    </source>
</evidence>
<dbReference type="Proteomes" id="UP000815325">
    <property type="component" value="Unassembled WGS sequence"/>
</dbReference>
<keyword evidence="2" id="KW-1185">Reference proteome</keyword>
<proteinExistence type="predicted"/>
<sequence>MAHLTTNRGAHIGMGCHEMLLEEALQWLTVHLHWTESATMPDCASPARQGMLQ</sequence>
<comment type="caution">
    <text evidence="1">The sequence shown here is derived from an EMBL/GenBank/DDBJ whole genome shotgun (WGS) entry which is preliminary data.</text>
</comment>
<name>A0ABQ7GQ81_DUNSA</name>
<gene>
    <name evidence="1" type="ORF">DUNSADRAFT_5460</name>
</gene>
<organism evidence="1 2">
    <name type="scientific">Dunaliella salina</name>
    <name type="common">Green alga</name>
    <name type="synonym">Protococcus salinus</name>
    <dbReference type="NCBI Taxonomy" id="3046"/>
    <lineage>
        <taxon>Eukaryota</taxon>
        <taxon>Viridiplantae</taxon>
        <taxon>Chlorophyta</taxon>
        <taxon>core chlorophytes</taxon>
        <taxon>Chlorophyceae</taxon>
        <taxon>CS clade</taxon>
        <taxon>Chlamydomonadales</taxon>
        <taxon>Dunaliellaceae</taxon>
        <taxon>Dunaliella</taxon>
    </lineage>
</organism>
<evidence type="ECO:0000313" key="1">
    <source>
        <dbReference type="EMBL" id="KAF5836770.1"/>
    </source>
</evidence>